<gene>
    <name evidence="2" type="ORF">BT67DRAFT_42458</name>
</gene>
<evidence type="ECO:0000256" key="1">
    <source>
        <dbReference type="SAM" id="MobiDB-lite"/>
    </source>
</evidence>
<evidence type="ECO:0000313" key="2">
    <source>
        <dbReference type="EMBL" id="KAK4133746.1"/>
    </source>
</evidence>
<dbReference type="EMBL" id="MU853411">
    <property type="protein sequence ID" value="KAK4133746.1"/>
    <property type="molecule type" value="Genomic_DNA"/>
</dbReference>
<name>A0AAN6ZDE3_9PEZI</name>
<keyword evidence="3" id="KW-1185">Reference proteome</keyword>
<reference evidence="2" key="2">
    <citation type="submission" date="2023-05" db="EMBL/GenBank/DDBJ databases">
        <authorList>
            <consortium name="Lawrence Berkeley National Laboratory"/>
            <person name="Steindorff A."/>
            <person name="Hensen N."/>
            <person name="Bonometti L."/>
            <person name="Westerberg I."/>
            <person name="Brannstrom I.O."/>
            <person name="Guillou S."/>
            <person name="Cros-Aarteil S."/>
            <person name="Calhoun S."/>
            <person name="Haridas S."/>
            <person name="Kuo A."/>
            <person name="Mondo S."/>
            <person name="Pangilinan J."/>
            <person name="Riley R."/>
            <person name="Labutti K."/>
            <person name="Andreopoulos B."/>
            <person name="Lipzen A."/>
            <person name="Chen C."/>
            <person name="Yanf M."/>
            <person name="Daum C."/>
            <person name="Ng V."/>
            <person name="Clum A."/>
            <person name="Ohm R."/>
            <person name="Martin F."/>
            <person name="Silar P."/>
            <person name="Natvig D."/>
            <person name="Lalanne C."/>
            <person name="Gautier V."/>
            <person name="Ament-Velasquez S.L."/>
            <person name="Kruys A."/>
            <person name="Hutchinson M.I."/>
            <person name="Powell A.J."/>
            <person name="Barry K."/>
            <person name="Miller A.N."/>
            <person name="Grigoriev I.V."/>
            <person name="Debuchy R."/>
            <person name="Gladieux P."/>
            <person name="Thoren M.H."/>
            <person name="Johannesson H."/>
        </authorList>
    </citation>
    <scope>NUCLEOTIDE SEQUENCE</scope>
    <source>
        <strain evidence="2">CBS 123565</strain>
    </source>
</reference>
<sequence length="84" mass="9216">MWSHGSALAGGKRTAIRAHSPRSERPDGTCSQHQPPSHPTLRAYISSAHPSPSNPKHQQDEPLWLQEVLLATKDGWPVGGIYSR</sequence>
<evidence type="ECO:0000313" key="3">
    <source>
        <dbReference type="Proteomes" id="UP001304895"/>
    </source>
</evidence>
<protein>
    <submittedName>
        <fullName evidence="2">Uncharacterized protein</fullName>
    </submittedName>
</protein>
<proteinExistence type="predicted"/>
<dbReference type="AlphaFoldDB" id="A0AAN6ZDE3"/>
<dbReference type="Proteomes" id="UP001304895">
    <property type="component" value="Unassembled WGS sequence"/>
</dbReference>
<feature type="region of interest" description="Disordered" evidence="1">
    <location>
        <begin position="1"/>
        <end position="62"/>
    </location>
</feature>
<organism evidence="2 3">
    <name type="scientific">Trichocladium antarcticum</name>
    <dbReference type="NCBI Taxonomy" id="1450529"/>
    <lineage>
        <taxon>Eukaryota</taxon>
        <taxon>Fungi</taxon>
        <taxon>Dikarya</taxon>
        <taxon>Ascomycota</taxon>
        <taxon>Pezizomycotina</taxon>
        <taxon>Sordariomycetes</taxon>
        <taxon>Sordariomycetidae</taxon>
        <taxon>Sordariales</taxon>
        <taxon>Chaetomiaceae</taxon>
        <taxon>Trichocladium</taxon>
    </lineage>
</organism>
<reference evidence="2" key="1">
    <citation type="journal article" date="2023" name="Mol. Phylogenet. Evol.">
        <title>Genome-scale phylogeny and comparative genomics of the fungal order Sordariales.</title>
        <authorList>
            <person name="Hensen N."/>
            <person name="Bonometti L."/>
            <person name="Westerberg I."/>
            <person name="Brannstrom I.O."/>
            <person name="Guillou S."/>
            <person name="Cros-Aarteil S."/>
            <person name="Calhoun S."/>
            <person name="Haridas S."/>
            <person name="Kuo A."/>
            <person name="Mondo S."/>
            <person name="Pangilinan J."/>
            <person name="Riley R."/>
            <person name="LaButti K."/>
            <person name="Andreopoulos B."/>
            <person name="Lipzen A."/>
            <person name="Chen C."/>
            <person name="Yan M."/>
            <person name="Daum C."/>
            <person name="Ng V."/>
            <person name="Clum A."/>
            <person name="Steindorff A."/>
            <person name="Ohm R.A."/>
            <person name="Martin F."/>
            <person name="Silar P."/>
            <person name="Natvig D.O."/>
            <person name="Lalanne C."/>
            <person name="Gautier V."/>
            <person name="Ament-Velasquez S.L."/>
            <person name="Kruys A."/>
            <person name="Hutchinson M.I."/>
            <person name="Powell A.J."/>
            <person name="Barry K."/>
            <person name="Miller A.N."/>
            <person name="Grigoriev I.V."/>
            <person name="Debuchy R."/>
            <person name="Gladieux P."/>
            <person name="Hiltunen Thoren M."/>
            <person name="Johannesson H."/>
        </authorList>
    </citation>
    <scope>NUCLEOTIDE SEQUENCE</scope>
    <source>
        <strain evidence="2">CBS 123565</strain>
    </source>
</reference>
<comment type="caution">
    <text evidence="2">The sequence shown here is derived from an EMBL/GenBank/DDBJ whole genome shotgun (WGS) entry which is preliminary data.</text>
</comment>
<accession>A0AAN6ZDE3</accession>